<dbReference type="PANTHER" id="PTHR12281">
    <property type="entry name" value="RP42 RELATED"/>
    <property type="match status" value="1"/>
</dbReference>
<name>A0A7S1IJJ5_9EUGL</name>
<evidence type="ECO:0000256" key="1">
    <source>
        <dbReference type="RuleBase" id="RU410713"/>
    </source>
</evidence>
<dbReference type="AlphaFoldDB" id="A0A7S1IJJ5"/>
<dbReference type="InterPro" id="IPR014764">
    <property type="entry name" value="DCN-prot"/>
</dbReference>
<dbReference type="GO" id="GO:0045116">
    <property type="term" value="P:protein neddylation"/>
    <property type="evidence" value="ECO:0007669"/>
    <property type="project" value="TreeGrafter"/>
</dbReference>
<comment type="function">
    <text evidence="1">Neddylation of cullins play an essential role in the regulation of SCF-type complexes activity.</text>
</comment>
<accession>A0A7S1IJJ5</accession>
<reference evidence="3" key="1">
    <citation type="submission" date="2021-01" db="EMBL/GenBank/DDBJ databases">
        <authorList>
            <person name="Corre E."/>
            <person name="Pelletier E."/>
            <person name="Niang G."/>
            <person name="Scheremetjew M."/>
            <person name="Finn R."/>
            <person name="Kale V."/>
            <person name="Holt S."/>
            <person name="Cochrane G."/>
            <person name="Meng A."/>
            <person name="Brown T."/>
            <person name="Cohen L."/>
        </authorList>
    </citation>
    <scope>NUCLEOTIDE SEQUENCE</scope>
    <source>
        <strain evidence="3">NIES-381</strain>
    </source>
</reference>
<evidence type="ECO:0000313" key="3">
    <source>
        <dbReference type="EMBL" id="CAD9014048.1"/>
    </source>
</evidence>
<dbReference type="GO" id="GO:0031624">
    <property type="term" value="F:ubiquitin conjugating enzyme binding"/>
    <property type="evidence" value="ECO:0007669"/>
    <property type="project" value="TreeGrafter"/>
</dbReference>
<dbReference type="GO" id="GO:0032182">
    <property type="term" value="F:ubiquitin-like protein binding"/>
    <property type="evidence" value="ECO:0007669"/>
    <property type="project" value="TreeGrafter"/>
</dbReference>
<dbReference type="Pfam" id="PF03556">
    <property type="entry name" value="Cullin_binding"/>
    <property type="match status" value="1"/>
</dbReference>
<protein>
    <recommendedName>
        <fullName evidence="1">Defective in cullin neddylation protein</fullName>
    </recommendedName>
</protein>
<dbReference type="FunFam" id="1.10.238.200:FF:000003">
    <property type="entry name" value="DCN1-like protein 3"/>
    <property type="match status" value="1"/>
</dbReference>
<dbReference type="Gene3D" id="1.10.238.200">
    <property type="entry name" value="Cullin, PONY binding domain"/>
    <property type="match status" value="1"/>
</dbReference>
<dbReference type="GO" id="GO:0005886">
    <property type="term" value="C:plasma membrane"/>
    <property type="evidence" value="ECO:0007669"/>
    <property type="project" value="UniProtKB-ARBA"/>
</dbReference>
<dbReference type="InterPro" id="IPR005176">
    <property type="entry name" value="PONY_dom"/>
</dbReference>
<dbReference type="PROSITE" id="PS51229">
    <property type="entry name" value="DCUN1"/>
    <property type="match status" value="1"/>
</dbReference>
<dbReference type="PANTHER" id="PTHR12281:SF31">
    <property type="entry name" value="DCN1-LIKE PROTEIN 3"/>
    <property type="match status" value="1"/>
</dbReference>
<organism evidence="3">
    <name type="scientific">Eutreptiella gymnastica</name>
    <dbReference type="NCBI Taxonomy" id="73025"/>
    <lineage>
        <taxon>Eukaryota</taxon>
        <taxon>Discoba</taxon>
        <taxon>Euglenozoa</taxon>
        <taxon>Euglenida</taxon>
        <taxon>Spirocuta</taxon>
        <taxon>Euglenophyceae</taxon>
        <taxon>Eutreptiales</taxon>
        <taxon>Eutreptiaceae</taxon>
        <taxon>Eutreptiella</taxon>
    </lineage>
</organism>
<gene>
    <name evidence="3" type="ORF">EGYM00392_LOCUS25152</name>
</gene>
<dbReference type="GO" id="GO:0000151">
    <property type="term" value="C:ubiquitin ligase complex"/>
    <property type="evidence" value="ECO:0007669"/>
    <property type="project" value="TreeGrafter"/>
</dbReference>
<dbReference type="InterPro" id="IPR042460">
    <property type="entry name" value="DCN1-like_PONY"/>
</dbReference>
<dbReference type="GO" id="GO:0097602">
    <property type="term" value="F:cullin family protein binding"/>
    <property type="evidence" value="ECO:0007669"/>
    <property type="project" value="TreeGrafter"/>
</dbReference>
<feature type="domain" description="DCUN1" evidence="2">
    <location>
        <begin position="1"/>
        <end position="138"/>
    </location>
</feature>
<evidence type="ECO:0000259" key="2">
    <source>
        <dbReference type="PROSITE" id="PS51229"/>
    </source>
</evidence>
<sequence>MDCQTPYQISRQEWVTGWLRMNVTGLQAMKQALPRLRSEVQGDAYKPFYKFVFKYVKDSKQKSLGHQIAIETWKLLLHGRYVHLDLWCDFVEKKNRAISWDQWCQFYDFTQTIVETFTNYDSDGAWPVLIDEFVEHCRALVTPSNGSSPT</sequence>
<dbReference type="EMBL" id="HBGA01067361">
    <property type="protein sequence ID" value="CAD9014048.1"/>
    <property type="molecule type" value="Transcribed_RNA"/>
</dbReference>
<dbReference type="Gene3D" id="1.10.238.10">
    <property type="entry name" value="EF-hand"/>
    <property type="match status" value="1"/>
</dbReference>
<proteinExistence type="predicted"/>